<name>A0A841AAI0_9MICO</name>
<dbReference type="PANTHER" id="PTHR23416">
    <property type="entry name" value="SIALIC ACID SYNTHASE-RELATED"/>
    <property type="match status" value="1"/>
</dbReference>
<sequence>MDVLQELTPYRDQRGNRIEFEGTLPSAAKVKITFRGSGNRLVVAASARVVDLAIDFSGDDSVVVIGETSEKRTGLRFSMRLGHQCTVDIGANVGAETRTFIRVSEGQSVRIGDDCMLASGVAIRADDSHAIYDVRTGKRTNPAGSVDVGEHVWLGKEVVVMGGVTIGDGTVVGLRSTVTRDLPNNCVAVGAPAKVVRRDVAWERPVLTFREPGIDGVPEAQQRSEKYWNLTDD</sequence>
<dbReference type="AlphaFoldDB" id="A0A841AAI0"/>
<keyword evidence="4" id="KW-1185">Reference proteome</keyword>
<dbReference type="PANTHER" id="PTHR23416:SF78">
    <property type="entry name" value="LIPOPOLYSACCHARIDE BIOSYNTHESIS O-ACETYL TRANSFERASE WBBJ-RELATED"/>
    <property type="match status" value="1"/>
</dbReference>
<dbReference type="Proteomes" id="UP000588158">
    <property type="component" value="Unassembled WGS sequence"/>
</dbReference>
<dbReference type="Gene3D" id="2.160.10.10">
    <property type="entry name" value="Hexapeptide repeat proteins"/>
    <property type="match status" value="1"/>
</dbReference>
<evidence type="ECO:0000256" key="1">
    <source>
        <dbReference type="ARBA" id="ARBA00022679"/>
    </source>
</evidence>
<evidence type="ECO:0000313" key="4">
    <source>
        <dbReference type="Proteomes" id="UP000588158"/>
    </source>
</evidence>
<protein>
    <submittedName>
        <fullName evidence="3">Acetyltransferase-like isoleucine patch superfamily enzyme</fullName>
    </submittedName>
</protein>
<dbReference type="InterPro" id="IPR018357">
    <property type="entry name" value="Hexapep_transf_CS"/>
</dbReference>
<keyword evidence="1 3" id="KW-0808">Transferase</keyword>
<gene>
    <name evidence="3" type="ORF">HNR70_000188</name>
</gene>
<evidence type="ECO:0000256" key="2">
    <source>
        <dbReference type="ARBA" id="ARBA00022737"/>
    </source>
</evidence>
<accession>A0A841AAI0</accession>
<dbReference type="CDD" id="cd04647">
    <property type="entry name" value="LbH_MAT_like"/>
    <property type="match status" value="1"/>
</dbReference>
<dbReference type="PROSITE" id="PS00101">
    <property type="entry name" value="HEXAPEP_TRANSFERASES"/>
    <property type="match status" value="1"/>
</dbReference>
<comment type="caution">
    <text evidence="3">The sequence shown here is derived from an EMBL/GenBank/DDBJ whole genome shotgun (WGS) entry which is preliminary data.</text>
</comment>
<evidence type="ECO:0000313" key="3">
    <source>
        <dbReference type="EMBL" id="MBB5830375.1"/>
    </source>
</evidence>
<dbReference type="GO" id="GO:0016740">
    <property type="term" value="F:transferase activity"/>
    <property type="evidence" value="ECO:0007669"/>
    <property type="project" value="UniProtKB-KW"/>
</dbReference>
<proteinExistence type="predicted"/>
<dbReference type="InterPro" id="IPR051159">
    <property type="entry name" value="Hexapeptide_acetyltransf"/>
</dbReference>
<dbReference type="EMBL" id="JACHLZ010000001">
    <property type="protein sequence ID" value="MBB5830375.1"/>
    <property type="molecule type" value="Genomic_DNA"/>
</dbReference>
<dbReference type="InterPro" id="IPR011004">
    <property type="entry name" value="Trimer_LpxA-like_sf"/>
</dbReference>
<dbReference type="SUPFAM" id="SSF51161">
    <property type="entry name" value="Trimeric LpxA-like enzymes"/>
    <property type="match status" value="1"/>
</dbReference>
<organism evidence="3 4">
    <name type="scientific">Brachybacterium aquaticum</name>
    <dbReference type="NCBI Taxonomy" id="1432564"/>
    <lineage>
        <taxon>Bacteria</taxon>
        <taxon>Bacillati</taxon>
        <taxon>Actinomycetota</taxon>
        <taxon>Actinomycetes</taxon>
        <taxon>Micrococcales</taxon>
        <taxon>Dermabacteraceae</taxon>
        <taxon>Brachybacterium</taxon>
    </lineage>
</organism>
<reference evidence="3 4" key="1">
    <citation type="submission" date="2020-08" db="EMBL/GenBank/DDBJ databases">
        <title>Sequencing the genomes of 1000 actinobacteria strains.</title>
        <authorList>
            <person name="Klenk H.-P."/>
        </authorList>
    </citation>
    <scope>NUCLEOTIDE SEQUENCE [LARGE SCALE GENOMIC DNA]</scope>
    <source>
        <strain evidence="3 4">DSM 28796</strain>
    </source>
</reference>
<dbReference type="Pfam" id="PF00132">
    <property type="entry name" value="Hexapep"/>
    <property type="match status" value="1"/>
</dbReference>
<keyword evidence="2" id="KW-0677">Repeat</keyword>
<dbReference type="InterPro" id="IPR001451">
    <property type="entry name" value="Hexapep"/>
</dbReference>
<dbReference type="RefSeq" id="WP_184324003.1">
    <property type="nucleotide sequence ID" value="NZ_JACHLZ010000001.1"/>
</dbReference>